<evidence type="ECO:0000313" key="2">
    <source>
        <dbReference type="Proteomes" id="UP000018031"/>
    </source>
</evidence>
<dbReference type="AlphaFoldDB" id="T1DT89"/>
<gene>
    <name evidence="1" type="ORF">PORCRE_1807</name>
</gene>
<reference evidence="1 2" key="2">
    <citation type="journal article" date="2013" name="Genome Announc.">
        <title>Draft Genome Sequences of Porphyromonas crevioricanis JCM 15906T and Porphyromonas cansulci JCM 13913T Isolated from a Canine Oral Cavity.</title>
        <authorList>
            <person name="Sakamoto M."/>
            <person name="Tanaka N."/>
            <person name="Shiwa Y."/>
            <person name="Yoshikawa H."/>
            <person name="Ohkuma M."/>
        </authorList>
    </citation>
    <scope>NUCLEOTIDE SEQUENCE [LARGE SCALE GENOMIC DNA]</scope>
    <source>
        <strain evidence="1 2">JCM 15906</strain>
    </source>
</reference>
<reference evidence="2" key="1">
    <citation type="journal article" date="2013" name="Genome">
        <title>Draft Genome Sequences of Porphyromonas crevioricanis JCM 15906T and Porphyromonas cansulci JCM 13913T Isolated from a Canine Oral Cavity.</title>
        <authorList>
            <person name="Sakamoto M."/>
            <person name="Tanaka N."/>
            <person name="Shiwa Y."/>
            <person name="Yoshikawa H."/>
            <person name="Ohkuma M."/>
        </authorList>
    </citation>
    <scope>NUCLEOTIDE SEQUENCE [LARGE SCALE GENOMIC DNA]</scope>
    <source>
        <strain evidence="2">JCM 15906</strain>
    </source>
</reference>
<evidence type="ECO:0000313" key="1">
    <source>
        <dbReference type="EMBL" id="GAD06085.1"/>
    </source>
</evidence>
<dbReference type="Proteomes" id="UP000018031">
    <property type="component" value="Unassembled WGS sequence"/>
</dbReference>
<proteinExistence type="predicted"/>
<accession>T1DT89</accession>
<comment type="caution">
    <text evidence="1">The sequence shown here is derived from an EMBL/GenBank/DDBJ whole genome shotgun (WGS) entry which is preliminary data.</text>
</comment>
<organism evidence="1 2">
    <name type="scientific">Porphyromonas crevioricanis JCM 15906</name>
    <dbReference type="NCBI Taxonomy" id="1305617"/>
    <lineage>
        <taxon>Bacteria</taxon>
        <taxon>Pseudomonadati</taxon>
        <taxon>Bacteroidota</taxon>
        <taxon>Bacteroidia</taxon>
        <taxon>Bacteroidales</taxon>
        <taxon>Porphyromonadaceae</taxon>
        <taxon>Porphyromonas</taxon>
    </lineage>
</organism>
<name>T1DT89_9PORP</name>
<protein>
    <submittedName>
        <fullName evidence="1">Uncharacterized protein</fullName>
    </submittedName>
</protein>
<sequence>MTPNTSYYAVAMGMNADNEWGKLTKVEFKTLASKSAPITPKSKSGVIKRDAK</sequence>
<dbReference type="EMBL" id="BAOU01000055">
    <property type="protein sequence ID" value="GAD06085.1"/>
    <property type="molecule type" value="Genomic_DNA"/>
</dbReference>